<dbReference type="EMBL" id="JACNYO010000015">
    <property type="protein sequence ID" value="MBC3213571.1"/>
    <property type="molecule type" value="Genomic_DNA"/>
</dbReference>
<dbReference type="Proteomes" id="UP000659084">
    <property type="component" value="Unassembled WGS sequence"/>
</dbReference>
<reference evidence="1" key="1">
    <citation type="submission" date="2020-08" db="EMBL/GenBank/DDBJ databases">
        <title>Food and environmental bacterial isolates.</title>
        <authorList>
            <person name="Richter L."/>
            <person name="Du Plessis E.M."/>
            <person name="Duvenage S."/>
            <person name="Allam M."/>
            <person name="Korsten L."/>
        </authorList>
    </citation>
    <scope>NUCLEOTIDE SEQUENCE</scope>
    <source>
        <strain evidence="1">UPMP2127</strain>
    </source>
</reference>
<accession>A0AAW3WRX6</accession>
<sequence>MAKTVKDLKRDYEGYDFVAPFKEERSGNFLLQELDLFATSPSKSPSARVADIVESEAKELTQNDRYGTDTNSVVIDKATMYEAEIPVVHQTASIRPHDWQGKISAIDGKEMTISECIANRADRFNIDYKERVEKDLSMAIFQGKAEATLTDAGNIDFQAVTGKSPISQEIDFGALNTNELTTQFNKARRALNKELRGARSFVHGMIVFCGAELYDSIRTNAYNRELTQYNVAGAPKNAYTNQLIAGFEYFDWSNMRFLLIDDDRYELDEKAGLMLPKFSRTDVNPLRTIQGPCSRHQTVAQGGVQARYGWTRVDDHGMIHMEQEFSHLPLNLRPNFQMKLSIKEKKSK</sequence>
<name>A0AAW3WRX6_SERFO</name>
<gene>
    <name evidence="1" type="ORF">H8J20_15590</name>
</gene>
<evidence type="ECO:0000313" key="2">
    <source>
        <dbReference type="Proteomes" id="UP000659084"/>
    </source>
</evidence>
<comment type="caution">
    <text evidence="1">The sequence shown here is derived from an EMBL/GenBank/DDBJ whole genome shotgun (WGS) entry which is preliminary data.</text>
</comment>
<protein>
    <submittedName>
        <fullName evidence="1">Major capsid protein E</fullName>
    </submittedName>
</protein>
<proteinExistence type="predicted"/>
<evidence type="ECO:0000313" key="1">
    <source>
        <dbReference type="EMBL" id="MBC3213571.1"/>
    </source>
</evidence>
<dbReference type="AlphaFoldDB" id="A0AAW3WRX6"/>
<dbReference type="RefSeq" id="WP_179251664.1">
    <property type="nucleotide sequence ID" value="NZ_JACBIV010000001.1"/>
</dbReference>
<organism evidence="1 2">
    <name type="scientific">Serratia fonticola</name>
    <dbReference type="NCBI Taxonomy" id="47917"/>
    <lineage>
        <taxon>Bacteria</taxon>
        <taxon>Pseudomonadati</taxon>
        <taxon>Pseudomonadota</taxon>
        <taxon>Gammaproteobacteria</taxon>
        <taxon>Enterobacterales</taxon>
        <taxon>Yersiniaceae</taxon>
        <taxon>Serratia</taxon>
    </lineage>
</organism>